<accession>A0A812RV62</accession>
<gene>
    <name evidence="2" type="ORF">SPIL2461_LOCUS11067</name>
</gene>
<feature type="compositionally biased region" description="Basic and acidic residues" evidence="1">
    <location>
        <begin position="21"/>
        <end position="45"/>
    </location>
</feature>
<proteinExistence type="predicted"/>
<reference evidence="2" key="1">
    <citation type="submission" date="2021-02" db="EMBL/GenBank/DDBJ databases">
        <authorList>
            <person name="Dougan E. K."/>
            <person name="Rhodes N."/>
            <person name="Thang M."/>
            <person name="Chan C."/>
        </authorList>
    </citation>
    <scope>NUCLEOTIDE SEQUENCE</scope>
</reference>
<evidence type="ECO:0000313" key="2">
    <source>
        <dbReference type="EMBL" id="CAE7451634.1"/>
    </source>
</evidence>
<keyword evidence="3" id="KW-1185">Reference proteome</keyword>
<feature type="compositionally biased region" description="Basic and acidic residues" evidence="1">
    <location>
        <begin position="1"/>
        <end position="11"/>
    </location>
</feature>
<sequence>MAKPLQERFKGSSEFLDLEPEERPETQEAKLDVIPLGEHEREVTPESKSPVIGPAETPGNPDGEQDTEMRSPSEVPPQEEAPEVPNLDWTQVPIPGDSASEELEEWFGDNPREEEAMTCRVDSCWEVDVTPADWWELPEQLDEDMIFLASESRKKRVEVKLRDMTVKDQRRFAAAKHKEVSAWIAHKTVKRMVSPNLWTLADFESAFGV</sequence>
<feature type="region of interest" description="Disordered" evidence="1">
    <location>
        <begin position="1"/>
        <end position="96"/>
    </location>
</feature>
<evidence type="ECO:0000256" key="1">
    <source>
        <dbReference type="SAM" id="MobiDB-lite"/>
    </source>
</evidence>
<organism evidence="2 3">
    <name type="scientific">Symbiodinium pilosum</name>
    <name type="common">Dinoflagellate</name>
    <dbReference type="NCBI Taxonomy" id="2952"/>
    <lineage>
        <taxon>Eukaryota</taxon>
        <taxon>Sar</taxon>
        <taxon>Alveolata</taxon>
        <taxon>Dinophyceae</taxon>
        <taxon>Suessiales</taxon>
        <taxon>Symbiodiniaceae</taxon>
        <taxon>Symbiodinium</taxon>
    </lineage>
</organism>
<feature type="non-terminal residue" evidence="2">
    <location>
        <position position="209"/>
    </location>
</feature>
<evidence type="ECO:0000313" key="3">
    <source>
        <dbReference type="Proteomes" id="UP000649617"/>
    </source>
</evidence>
<name>A0A812RV62_SYMPI</name>
<comment type="caution">
    <text evidence="2">The sequence shown here is derived from an EMBL/GenBank/DDBJ whole genome shotgun (WGS) entry which is preliminary data.</text>
</comment>
<protein>
    <submittedName>
        <fullName evidence="2">Uncharacterized protein</fullName>
    </submittedName>
</protein>
<dbReference type="EMBL" id="CAJNIZ010021429">
    <property type="protein sequence ID" value="CAE7451634.1"/>
    <property type="molecule type" value="Genomic_DNA"/>
</dbReference>
<dbReference type="Proteomes" id="UP000649617">
    <property type="component" value="Unassembled WGS sequence"/>
</dbReference>
<dbReference type="AlphaFoldDB" id="A0A812RV62"/>